<organism evidence="5 6">
    <name type="scientific">Maliponia aquimaris</name>
    <dbReference type="NCBI Taxonomy" id="1673631"/>
    <lineage>
        <taxon>Bacteria</taxon>
        <taxon>Pseudomonadati</taxon>
        <taxon>Pseudomonadota</taxon>
        <taxon>Alphaproteobacteria</taxon>
        <taxon>Rhodobacterales</taxon>
        <taxon>Paracoccaceae</taxon>
        <taxon>Maliponia</taxon>
    </lineage>
</organism>
<dbReference type="RefSeq" id="WP_176445132.1">
    <property type="nucleotide sequence ID" value="NZ_FXYF01000005.1"/>
</dbReference>
<dbReference type="SUPFAM" id="SSF51294">
    <property type="entry name" value="Hedgehog/intein (Hint) domain"/>
    <property type="match status" value="1"/>
</dbReference>
<proteinExistence type="predicted"/>
<feature type="region of interest" description="Disordered" evidence="3">
    <location>
        <begin position="143"/>
        <end position="173"/>
    </location>
</feature>
<feature type="domain" description="Hedgehog/Intein (Hint)" evidence="4">
    <location>
        <begin position="1476"/>
        <end position="1623"/>
    </location>
</feature>
<dbReference type="PRINTS" id="PR00313">
    <property type="entry name" value="CABNDNGRPT"/>
</dbReference>
<dbReference type="SUPFAM" id="SSF51120">
    <property type="entry name" value="beta-Roll"/>
    <property type="match status" value="8"/>
</dbReference>
<evidence type="ECO:0000313" key="6">
    <source>
        <dbReference type="Proteomes" id="UP000207598"/>
    </source>
</evidence>
<dbReference type="GO" id="GO:0005509">
    <property type="term" value="F:calcium ion binding"/>
    <property type="evidence" value="ECO:0007669"/>
    <property type="project" value="InterPro"/>
</dbReference>
<reference evidence="5 6" key="1">
    <citation type="submission" date="2017-05" db="EMBL/GenBank/DDBJ databases">
        <authorList>
            <person name="Song R."/>
            <person name="Chenine A.L."/>
            <person name="Ruprecht R.M."/>
        </authorList>
    </citation>
    <scope>NUCLEOTIDE SEQUENCE [LARGE SCALE GENOMIC DNA]</scope>
    <source>
        <strain evidence="5 6">CECT 8898</strain>
    </source>
</reference>
<dbReference type="Proteomes" id="UP000207598">
    <property type="component" value="Unassembled WGS sequence"/>
</dbReference>
<feature type="region of interest" description="Disordered" evidence="3">
    <location>
        <begin position="345"/>
        <end position="380"/>
    </location>
</feature>
<name>A0A238KDX9_9RHOB</name>
<keyword evidence="2" id="KW-0964">Secreted</keyword>
<evidence type="ECO:0000256" key="3">
    <source>
        <dbReference type="SAM" id="MobiDB-lite"/>
    </source>
</evidence>
<dbReference type="Pfam" id="PF00353">
    <property type="entry name" value="HemolysinCabind"/>
    <property type="match status" value="14"/>
</dbReference>
<feature type="compositionally biased region" description="Polar residues" evidence="3">
    <location>
        <begin position="345"/>
        <end position="364"/>
    </location>
</feature>
<dbReference type="EMBL" id="FXYF01000005">
    <property type="protein sequence ID" value="SMX41023.1"/>
    <property type="molecule type" value="Genomic_DNA"/>
</dbReference>
<dbReference type="InterPro" id="IPR001343">
    <property type="entry name" value="Hemolysn_Ca-bd"/>
</dbReference>
<dbReference type="InterPro" id="IPR050557">
    <property type="entry name" value="RTX_toxin/Mannuronan_C5-epim"/>
</dbReference>
<accession>A0A238KDX9</accession>
<evidence type="ECO:0000256" key="1">
    <source>
        <dbReference type="ARBA" id="ARBA00004613"/>
    </source>
</evidence>
<protein>
    <submittedName>
        <fullName evidence="5">Hemolysin, plasmid</fullName>
    </submittedName>
</protein>
<sequence length="1671" mass="167921">MATYTVTTANWNSSSFWSTVSRNNAGHTLDFSSLGPGYSVVYDTGSGLLTLSNGTTTYTVADRTYSGPTDAALGGNSRFENYTTVRLPAGSDSYFGSDRAENVSLGGGNDTIFTGDGTDTVTGIDGNDFVNLGAGNESVSATGGNNTIMGGEGNDTLSSAGNDELQGGSGNDVLSAAAGNNTIDGGTGADSITTGAGNDMIAGGSGQDTISSGGGNDTIFGDAADIGVNAGTLSSFDFTSIGETGNTGTGVIGSYAVYDNIGVTDQGVVVQARLTILDAENPNMQVEFNNNSVYLNRDGAADSGTGVTLGFEFFDQATGAPIKITGVFTFMDIDTSAESVTAQTADVQSLSVSSNPSTDLSTSDNGEEIGANSDYSSSGNADQDHWAQFAYSEQQMLVFEVTTRSVGTNYSFSTNGFSNPPTVITATPEPQHDLIDAGAGDDLVYGMAGNDTIIGGTGRDTIDGGTGNDSIDGGADADVIRVGDRFGSDIIRGGEAVTTGTDYDVLDFSGMTSGISVTMTGHEAGTATNGTDTLTYSQIEGYVLTNQADSFDGQYGPSTSGVTVQGGAGDDSIVGTQSADLIDGGADNDTMRGGMGNDTITGGSGNDSIHGNEGNDSLSGGDGADTIYGEDGDDSVEGGAGDDHLEGNAGDDTLVGGAGNDWLRGSFGEDALYGGTGDDYLWGGYGDDTFHIENGFGNDTVDAEAEDETTGDVLDLSAVTDALTVDLSSSNPEIGTVTDGTGTLQFNDIEIIVLGAGTDTLVLADGSGADSVTGFAAPTDMGGGTWAGNDRLDVSGMTDALGSPVNVADVTVTDTVGDGSGDAVLTFPNGETLTLIGVSAAQVSSPAQLIAMGIPPVPSDDIVTGTSGADLIDTAYTGDPEGDRIDNLDNATLDNDDVVYAGGGDDTIDAGAGDDTIYGEAGDDEIFVDTALDNDSILGGETGETQGDRINLSSIADDLTITFTGPETGTITDGTNTAHFAEIERFQLGTGNDSVIGSDGAEHIIGNAGNDTILGGGGNDTVFSGLDDDSLSGGAGNDSLVAGSGADTVDGGSGDDTIDLGAADGDRDVLVLADGSGSDVVSSFETPTDLGGGAYSGNDQLDVSALTDLSGNPVSTEDVTVTDTNGDGTGHAILTFPNGEQITLVGVTVGEVQSPAQLNAMGIPLAPGDFIVEGTGADDLIDTAYGGDPNGDFVDNGDGIGGSQDDTILANGGNDTVLAGGGNDSVEGGAGDDLLDGGVGDDTLRGGDGNDRFVASTGNNLLDGGADADLFEVGHGTDTIIGGETGTDDDTLSIAGANDAIDIVFTGDEQGTYTDDDGDSGVFSEIESFVLSAGNDAVDASVDSSGITVLAGAGNDTLIGGSGNDTLFGEDGADSLTGGIGADALDGGEGDDTLHVGSGDAASGGGGDDHFYANAADMNGADLTITGGETGETAGDTLTITGPANITMTGAESGTVTWLDGSTLTFSEIENVNYIPCFTPGTLIKSVRGEVDAADIRRGDRVLTRDNGYKRVLWAGSRTLSAADLIANPALQPVLIRAGALGRRTPERDMMVSPRHRVVMGGAAVELLFGEDEVLVAAGHLVGRAGITRVCPPEGVTYVHFMFDTHELVLSDGAWTESFQPGDLSLRGLDSGQRNELLSLFPELGSAPGRDAYTAARASLKADQARLLMSA</sequence>
<keyword evidence="6" id="KW-1185">Reference proteome</keyword>
<evidence type="ECO:0000313" key="5">
    <source>
        <dbReference type="EMBL" id="SMX41023.1"/>
    </source>
</evidence>
<dbReference type="Pfam" id="PF13403">
    <property type="entry name" value="Hint_2"/>
    <property type="match status" value="1"/>
</dbReference>
<dbReference type="GO" id="GO:0005576">
    <property type="term" value="C:extracellular region"/>
    <property type="evidence" value="ECO:0007669"/>
    <property type="project" value="UniProtKB-SubCell"/>
</dbReference>
<dbReference type="PROSITE" id="PS00330">
    <property type="entry name" value="HEMOLYSIN_CALCIUM"/>
    <property type="match status" value="8"/>
</dbReference>
<evidence type="ECO:0000256" key="2">
    <source>
        <dbReference type="ARBA" id="ARBA00022525"/>
    </source>
</evidence>
<feature type="compositionally biased region" description="Polar residues" evidence="3">
    <location>
        <begin position="598"/>
        <end position="618"/>
    </location>
</feature>
<gene>
    <name evidence="5" type="primary">hlyA_4</name>
    <name evidence="5" type="ORF">MAA8898_02335</name>
</gene>
<dbReference type="Gene3D" id="2.150.10.10">
    <property type="entry name" value="Serralysin-like metalloprotease, C-terminal"/>
    <property type="match status" value="10"/>
</dbReference>
<comment type="subcellular location">
    <subcellularLocation>
        <location evidence="1">Secreted</location>
    </subcellularLocation>
</comment>
<dbReference type="InterPro" id="IPR036844">
    <property type="entry name" value="Hint_dom_sf"/>
</dbReference>
<dbReference type="InterPro" id="IPR018511">
    <property type="entry name" value="Hemolysin-typ_Ca-bd_CS"/>
</dbReference>
<dbReference type="PANTHER" id="PTHR38340:SF1">
    <property type="entry name" value="S-LAYER PROTEIN"/>
    <property type="match status" value="1"/>
</dbReference>
<dbReference type="InterPro" id="IPR011049">
    <property type="entry name" value="Serralysin-like_metalloprot_C"/>
</dbReference>
<dbReference type="PANTHER" id="PTHR38340">
    <property type="entry name" value="S-LAYER PROTEIN"/>
    <property type="match status" value="1"/>
</dbReference>
<evidence type="ECO:0000259" key="4">
    <source>
        <dbReference type="Pfam" id="PF13403"/>
    </source>
</evidence>
<feature type="region of interest" description="Disordered" evidence="3">
    <location>
        <begin position="585"/>
        <end position="653"/>
    </location>
</feature>
<dbReference type="InterPro" id="IPR028992">
    <property type="entry name" value="Hedgehog/Intein_dom"/>
</dbReference>